<organism evidence="8">
    <name type="scientific">Hymenolepis diminuta</name>
    <name type="common">Rat tapeworm</name>
    <dbReference type="NCBI Taxonomy" id="6216"/>
    <lineage>
        <taxon>Eukaryota</taxon>
        <taxon>Metazoa</taxon>
        <taxon>Spiralia</taxon>
        <taxon>Lophotrochozoa</taxon>
        <taxon>Platyhelminthes</taxon>
        <taxon>Cestoda</taxon>
        <taxon>Eucestoda</taxon>
        <taxon>Cyclophyllidea</taxon>
        <taxon>Hymenolepididae</taxon>
        <taxon>Hymenolepis</taxon>
    </lineage>
</organism>
<sequence length="154" mass="16797">MPYCSTCSICGLPLVTGVTVGRPVPCNHTFHFGCLDSWSRVHAVNGECKCPEETCFMRYKCMVAITTGIGSNVEEFYPIEINYLCPLCNEVVIGEVVSPNLCEHYFCIECITKVGFSSPTCPIDGIPFDVIQVSPCVGAPPTKSVSKLRLLAHL</sequence>
<reference evidence="8" key="1">
    <citation type="submission" date="2017-02" db="UniProtKB">
        <authorList>
            <consortium name="WormBaseParasite"/>
        </authorList>
    </citation>
    <scope>IDENTIFICATION</scope>
</reference>
<dbReference type="SUPFAM" id="SSF57850">
    <property type="entry name" value="RING/U-box"/>
    <property type="match status" value="2"/>
</dbReference>
<dbReference type="PROSITE" id="PS00518">
    <property type="entry name" value="ZF_RING_1"/>
    <property type="match status" value="1"/>
</dbReference>
<dbReference type="WBParaSite" id="HDID_0000483101-mRNA-1">
    <property type="protein sequence ID" value="HDID_0000483101-mRNA-1"/>
    <property type="gene ID" value="HDID_0000483101"/>
</dbReference>
<proteinExistence type="predicted"/>
<dbReference type="PROSITE" id="PS50089">
    <property type="entry name" value="ZF_RING_2"/>
    <property type="match status" value="2"/>
</dbReference>
<dbReference type="OrthoDB" id="1935339at2759"/>
<dbReference type="SMART" id="SM00184">
    <property type="entry name" value="RING"/>
    <property type="match status" value="2"/>
</dbReference>
<dbReference type="InterPro" id="IPR013083">
    <property type="entry name" value="Znf_RING/FYVE/PHD"/>
</dbReference>
<dbReference type="InterPro" id="IPR001841">
    <property type="entry name" value="Znf_RING"/>
</dbReference>
<gene>
    <name evidence="6" type="ORF">HDID_LOCUS4829</name>
</gene>
<dbReference type="Proteomes" id="UP000274504">
    <property type="component" value="Unassembled WGS sequence"/>
</dbReference>
<name>A0A0R3SIR6_HYMDI</name>
<feature type="domain" description="RING-type" evidence="5">
    <location>
        <begin position="85"/>
        <end position="124"/>
    </location>
</feature>
<dbReference type="CDD" id="cd16448">
    <property type="entry name" value="RING-H2"/>
    <property type="match status" value="1"/>
</dbReference>
<dbReference type="AlphaFoldDB" id="A0A0R3SIR6"/>
<dbReference type="Gene3D" id="3.30.40.10">
    <property type="entry name" value="Zinc/RING finger domain, C3HC4 (zinc finger)"/>
    <property type="match status" value="2"/>
</dbReference>
<evidence type="ECO:0000259" key="5">
    <source>
        <dbReference type="PROSITE" id="PS50089"/>
    </source>
</evidence>
<protein>
    <submittedName>
        <fullName evidence="8">RING-type domain-containing protein</fullName>
    </submittedName>
</protein>
<evidence type="ECO:0000313" key="6">
    <source>
        <dbReference type="EMBL" id="VDL56367.1"/>
    </source>
</evidence>
<evidence type="ECO:0000256" key="1">
    <source>
        <dbReference type="ARBA" id="ARBA00022723"/>
    </source>
</evidence>
<dbReference type="InterPro" id="IPR018957">
    <property type="entry name" value="Znf_C3HC4_RING-type"/>
</dbReference>
<keyword evidence="2 4" id="KW-0863">Zinc-finger</keyword>
<keyword evidence="3" id="KW-0862">Zinc</keyword>
<dbReference type="InterPro" id="IPR017907">
    <property type="entry name" value="Znf_RING_CS"/>
</dbReference>
<dbReference type="EMBL" id="UYSG01002052">
    <property type="protein sequence ID" value="VDL56367.1"/>
    <property type="molecule type" value="Genomic_DNA"/>
</dbReference>
<dbReference type="GO" id="GO:0008270">
    <property type="term" value="F:zinc ion binding"/>
    <property type="evidence" value="ECO:0007669"/>
    <property type="project" value="UniProtKB-KW"/>
</dbReference>
<feature type="domain" description="RING-type" evidence="5">
    <location>
        <begin position="7"/>
        <end position="51"/>
    </location>
</feature>
<dbReference type="Pfam" id="PF00097">
    <property type="entry name" value="zf-C3HC4"/>
    <property type="match status" value="2"/>
</dbReference>
<reference evidence="6 7" key="2">
    <citation type="submission" date="2018-11" db="EMBL/GenBank/DDBJ databases">
        <authorList>
            <consortium name="Pathogen Informatics"/>
        </authorList>
    </citation>
    <scope>NUCLEOTIDE SEQUENCE [LARGE SCALE GENOMIC DNA]</scope>
</reference>
<evidence type="ECO:0000256" key="2">
    <source>
        <dbReference type="ARBA" id="ARBA00022771"/>
    </source>
</evidence>
<evidence type="ECO:0000313" key="7">
    <source>
        <dbReference type="Proteomes" id="UP000274504"/>
    </source>
</evidence>
<evidence type="ECO:0000256" key="4">
    <source>
        <dbReference type="PROSITE-ProRule" id="PRU00175"/>
    </source>
</evidence>
<keyword evidence="1" id="KW-0479">Metal-binding</keyword>
<evidence type="ECO:0000313" key="8">
    <source>
        <dbReference type="WBParaSite" id="HDID_0000483101-mRNA-1"/>
    </source>
</evidence>
<accession>A0A0R3SIR6</accession>
<evidence type="ECO:0000256" key="3">
    <source>
        <dbReference type="ARBA" id="ARBA00022833"/>
    </source>
</evidence>